<dbReference type="InterPro" id="IPR036866">
    <property type="entry name" value="RibonucZ/Hydroxyglut_hydro"/>
</dbReference>
<dbReference type="SMART" id="SM00849">
    <property type="entry name" value="Lactamase_B"/>
    <property type="match status" value="1"/>
</dbReference>
<protein>
    <recommendedName>
        <fullName evidence="1">Metallo-beta-lactamase domain-containing protein</fullName>
    </recommendedName>
</protein>
<dbReference type="InterPro" id="IPR001279">
    <property type="entry name" value="Metallo-B-lactamas"/>
</dbReference>
<sequence>MRLVTLVENVVYNTQLSAEHGLSLYIEYGGHRILFDTGQGDRFLKNAEVLGIDISLVDALVLSHGHYDHAGGLETFCRANKNARIYIKAGFFEPKFNKDRKFIGIHYNESLFAGRLITVKSRTEIFPGLYIMTDIPITNAWDTHFEDLYVQGEHGLVLDQFNDEQFLVLKENGAISVITGCAHRGISNIVRAAKSAFDLPVRLVLGGFHLSKSSDDMADRLIQELSTFDIEKLGCCHCTGVEKYARIKSFFGERAFYNCTGTDYAGTDYKGAEYKSAAPLQ</sequence>
<dbReference type="SUPFAM" id="SSF56281">
    <property type="entry name" value="Metallo-hydrolase/oxidoreductase"/>
    <property type="match status" value="1"/>
</dbReference>
<dbReference type="CDD" id="cd07713">
    <property type="entry name" value="DHPS-like_MBL-fold"/>
    <property type="match status" value="1"/>
</dbReference>
<organism evidence="2">
    <name type="scientific">uncultured spirochete</name>
    <dbReference type="NCBI Taxonomy" id="156406"/>
    <lineage>
        <taxon>Bacteria</taxon>
        <taxon>Pseudomonadati</taxon>
        <taxon>Spirochaetota</taxon>
        <taxon>Spirochaetia</taxon>
        <taxon>Spirochaetales</taxon>
        <taxon>environmental samples</taxon>
    </lineage>
</organism>
<evidence type="ECO:0000259" key="1">
    <source>
        <dbReference type="SMART" id="SM00849"/>
    </source>
</evidence>
<accession>A0A3P3XFV6</accession>
<dbReference type="Pfam" id="PF00753">
    <property type="entry name" value="Lactamase_B"/>
    <property type="match status" value="1"/>
</dbReference>
<name>A0A3P3XFV6_9SPIR</name>
<dbReference type="GO" id="GO:0016740">
    <property type="term" value="F:transferase activity"/>
    <property type="evidence" value="ECO:0007669"/>
    <property type="project" value="TreeGrafter"/>
</dbReference>
<feature type="domain" description="Metallo-beta-lactamase" evidence="1">
    <location>
        <begin position="20"/>
        <end position="237"/>
    </location>
</feature>
<gene>
    <name evidence="2" type="ORF">SPIROBIBN47_140017</name>
</gene>
<dbReference type="PANTHER" id="PTHR13754">
    <property type="entry name" value="METALLO-BETA-LACTAMASE SUPERFAMILY PROTEIN"/>
    <property type="match status" value="1"/>
</dbReference>
<dbReference type="PANTHER" id="PTHR13754:SF13">
    <property type="entry name" value="METALLO-BETA-LACTAMASE SUPERFAMILY PROTEIN (AFU_ORTHOLOGUE AFUA_3G07630)"/>
    <property type="match status" value="1"/>
</dbReference>
<proteinExistence type="predicted"/>
<reference evidence="2" key="1">
    <citation type="submission" date="2017-02" db="EMBL/GenBank/DDBJ databases">
        <authorList>
            <person name="Regsiter A."/>
            <person name="William W."/>
        </authorList>
    </citation>
    <scope>NUCLEOTIDE SEQUENCE</scope>
    <source>
        <strain evidence="2">Bib</strain>
    </source>
</reference>
<dbReference type="AlphaFoldDB" id="A0A3P3XFV6"/>
<dbReference type="InterPro" id="IPR041712">
    <property type="entry name" value="DHPS-like_MBL-fold"/>
</dbReference>
<dbReference type="InterPro" id="IPR052926">
    <property type="entry name" value="Metallo-beta-lactamase_dom"/>
</dbReference>
<evidence type="ECO:0000313" key="2">
    <source>
        <dbReference type="EMBL" id="SLM10411.1"/>
    </source>
</evidence>
<dbReference type="EMBL" id="FWDM01000006">
    <property type="protein sequence ID" value="SLM10411.1"/>
    <property type="molecule type" value="Genomic_DNA"/>
</dbReference>
<dbReference type="Gene3D" id="3.60.15.10">
    <property type="entry name" value="Ribonuclease Z/Hydroxyacylglutathione hydrolase-like"/>
    <property type="match status" value="1"/>
</dbReference>